<keyword evidence="2" id="KW-1185">Reference proteome</keyword>
<reference evidence="1 2" key="1">
    <citation type="submission" date="2020-01" db="EMBL/GenBank/DDBJ databases">
        <title>Muriicola jejuensis KCTC 22299.</title>
        <authorList>
            <person name="Wang G."/>
        </authorList>
    </citation>
    <scope>NUCLEOTIDE SEQUENCE [LARGE SCALE GENOMIC DNA]</scope>
    <source>
        <strain evidence="1 2">KCTC 22299</strain>
    </source>
</reference>
<evidence type="ECO:0000313" key="1">
    <source>
        <dbReference type="EMBL" id="NER11780.1"/>
    </source>
</evidence>
<comment type="caution">
    <text evidence="1">The sequence shown here is derived from an EMBL/GenBank/DDBJ whole genome shotgun (WGS) entry which is preliminary data.</text>
</comment>
<organism evidence="1 2">
    <name type="scientific">Muriicola jejuensis</name>
    <dbReference type="NCBI Taxonomy" id="504488"/>
    <lineage>
        <taxon>Bacteria</taxon>
        <taxon>Pseudomonadati</taxon>
        <taxon>Bacteroidota</taxon>
        <taxon>Flavobacteriia</taxon>
        <taxon>Flavobacteriales</taxon>
        <taxon>Flavobacteriaceae</taxon>
        <taxon>Muriicola</taxon>
    </lineage>
</organism>
<proteinExistence type="predicted"/>
<gene>
    <name evidence="1" type="ORF">GWK09_14735</name>
</gene>
<accession>A0A6P0UH36</accession>
<protein>
    <submittedName>
        <fullName evidence="1">Uncharacterized protein</fullName>
    </submittedName>
</protein>
<sequence length="200" mass="22983">MVQQRLWFIALQGLGLFAILGTNKTIRKAGASRRQTIAETVVKHLKYLYIIFALLILSSCGDSSELVTQDRILHVYVSDSLQGRYKYKLKIVKDSLLKYNYENITDSSKNMTFSYDAKNELLLFAGDKYEILRKDKLHIPQLKNYFFSFYNNSSSAMDITDPIIFDKDYGVLAIGNSMAPNFIYLEDDDEKISSMLNPKL</sequence>
<evidence type="ECO:0000313" key="2">
    <source>
        <dbReference type="Proteomes" id="UP000468443"/>
    </source>
</evidence>
<dbReference type="EMBL" id="JAABOP010000011">
    <property type="protein sequence ID" value="NER11780.1"/>
    <property type="molecule type" value="Genomic_DNA"/>
</dbReference>
<name>A0A6P0UH36_9FLAO</name>
<dbReference type="AlphaFoldDB" id="A0A6P0UH36"/>
<dbReference type="Proteomes" id="UP000468443">
    <property type="component" value="Unassembled WGS sequence"/>
</dbReference>